<sequence length="85" mass="9584">MMRGKLIFAVTPNISKTSKNLTAISFINLADKAVNKDCTAEATAKFFSTTVFVPFNEGQNDMSRILPRYAYDVMKLLPMKSICWK</sequence>
<evidence type="ECO:0000313" key="1">
    <source>
        <dbReference type="EMBL" id="CAI9740546.1"/>
    </source>
</evidence>
<reference evidence="1" key="1">
    <citation type="submission" date="2023-08" db="EMBL/GenBank/DDBJ databases">
        <authorList>
            <person name="Alioto T."/>
            <person name="Alioto T."/>
            <person name="Gomez Garrido J."/>
        </authorList>
    </citation>
    <scope>NUCLEOTIDE SEQUENCE</scope>
</reference>
<gene>
    <name evidence="1" type="ORF">OCTVUL_1B023988</name>
</gene>
<proteinExistence type="predicted"/>
<evidence type="ECO:0000313" key="2">
    <source>
        <dbReference type="Proteomes" id="UP001162480"/>
    </source>
</evidence>
<accession>A0AA36BVI3</accession>
<dbReference type="Proteomes" id="UP001162480">
    <property type="component" value="Chromosome 25"/>
</dbReference>
<name>A0AA36BVI3_OCTVU</name>
<keyword evidence="2" id="KW-1185">Reference proteome</keyword>
<protein>
    <submittedName>
        <fullName evidence="1">Uncharacterized protein</fullName>
    </submittedName>
</protein>
<dbReference type="EMBL" id="OX597838">
    <property type="protein sequence ID" value="CAI9740546.1"/>
    <property type="molecule type" value="Genomic_DNA"/>
</dbReference>
<dbReference type="AlphaFoldDB" id="A0AA36BVI3"/>
<organism evidence="1 2">
    <name type="scientific">Octopus vulgaris</name>
    <name type="common">Common octopus</name>
    <dbReference type="NCBI Taxonomy" id="6645"/>
    <lineage>
        <taxon>Eukaryota</taxon>
        <taxon>Metazoa</taxon>
        <taxon>Spiralia</taxon>
        <taxon>Lophotrochozoa</taxon>
        <taxon>Mollusca</taxon>
        <taxon>Cephalopoda</taxon>
        <taxon>Coleoidea</taxon>
        <taxon>Octopodiformes</taxon>
        <taxon>Octopoda</taxon>
        <taxon>Incirrata</taxon>
        <taxon>Octopodidae</taxon>
        <taxon>Octopus</taxon>
    </lineage>
</organism>